<protein>
    <submittedName>
        <fullName evidence="2">Uncharacterized protein</fullName>
    </submittedName>
</protein>
<evidence type="ECO:0000313" key="3">
    <source>
        <dbReference type="Proteomes" id="UP000290288"/>
    </source>
</evidence>
<comment type="caution">
    <text evidence="2">The sequence shown here is derived from an EMBL/GenBank/DDBJ whole genome shotgun (WGS) entry which is preliminary data.</text>
</comment>
<organism evidence="2 3">
    <name type="scientific">Candolleomyces aberdarensis</name>
    <dbReference type="NCBI Taxonomy" id="2316362"/>
    <lineage>
        <taxon>Eukaryota</taxon>
        <taxon>Fungi</taxon>
        <taxon>Dikarya</taxon>
        <taxon>Basidiomycota</taxon>
        <taxon>Agaricomycotina</taxon>
        <taxon>Agaricomycetes</taxon>
        <taxon>Agaricomycetidae</taxon>
        <taxon>Agaricales</taxon>
        <taxon>Agaricineae</taxon>
        <taxon>Psathyrellaceae</taxon>
        <taxon>Candolleomyces</taxon>
    </lineage>
</organism>
<sequence>ETTPGRSTTAPYRGAEGKRTLSDLLKLHAEKGTNCAFTQEEATRVGDVLGQWINSSLSPYEGEQDDYEHFAAKVKDDLYLPSKRIESFNEGRQRGMSESGSLSRPPSSAAQNSS</sequence>
<evidence type="ECO:0000313" key="2">
    <source>
        <dbReference type="EMBL" id="RXW11805.1"/>
    </source>
</evidence>
<dbReference type="OrthoDB" id="3247268at2759"/>
<feature type="region of interest" description="Disordered" evidence="1">
    <location>
        <begin position="85"/>
        <end position="114"/>
    </location>
</feature>
<evidence type="ECO:0000256" key="1">
    <source>
        <dbReference type="SAM" id="MobiDB-lite"/>
    </source>
</evidence>
<feature type="non-terminal residue" evidence="2">
    <location>
        <position position="1"/>
    </location>
</feature>
<feature type="compositionally biased region" description="Basic and acidic residues" evidence="1">
    <location>
        <begin position="85"/>
        <end position="95"/>
    </location>
</feature>
<dbReference type="Proteomes" id="UP000290288">
    <property type="component" value="Unassembled WGS sequence"/>
</dbReference>
<keyword evidence="3" id="KW-1185">Reference proteome</keyword>
<dbReference type="AlphaFoldDB" id="A0A4Q2D107"/>
<accession>A0A4Q2D107</accession>
<proteinExistence type="predicted"/>
<reference evidence="2 3" key="1">
    <citation type="submission" date="2019-01" db="EMBL/GenBank/DDBJ databases">
        <title>Draft genome sequence of Psathyrella aberdarensis IHI B618.</title>
        <authorList>
            <person name="Buettner E."/>
            <person name="Kellner H."/>
        </authorList>
    </citation>
    <scope>NUCLEOTIDE SEQUENCE [LARGE SCALE GENOMIC DNA]</scope>
    <source>
        <strain evidence="2 3">IHI B618</strain>
    </source>
</reference>
<feature type="compositionally biased region" description="Low complexity" evidence="1">
    <location>
        <begin position="97"/>
        <end position="108"/>
    </location>
</feature>
<dbReference type="EMBL" id="SDEE01001590">
    <property type="protein sequence ID" value="RXW11805.1"/>
    <property type="molecule type" value="Genomic_DNA"/>
</dbReference>
<gene>
    <name evidence="2" type="ORF">EST38_g14050</name>
</gene>
<name>A0A4Q2D107_9AGAR</name>